<dbReference type="KEGG" id="aqu:109584898"/>
<protein>
    <submittedName>
        <fullName evidence="3">Uncharacterized protein</fullName>
    </submittedName>
</protein>
<evidence type="ECO:0000313" key="4">
    <source>
        <dbReference type="Proteomes" id="UP000007879"/>
    </source>
</evidence>
<evidence type="ECO:0000256" key="1">
    <source>
        <dbReference type="SAM" id="MobiDB-lite"/>
    </source>
</evidence>
<dbReference type="EnsemblMetazoa" id="XM_020000806.1">
    <property type="protein sequence ID" value="XP_019856365.1"/>
    <property type="gene ID" value="LOC109584898"/>
</dbReference>
<feature type="compositionally biased region" description="Polar residues" evidence="1">
    <location>
        <begin position="196"/>
        <end position="206"/>
    </location>
</feature>
<keyword evidence="4" id="KW-1185">Reference proteome</keyword>
<keyword evidence="2" id="KW-1133">Transmembrane helix</keyword>
<dbReference type="RefSeq" id="XP_019856365.1">
    <property type="nucleotide sequence ID" value="XM_020000806.1"/>
</dbReference>
<keyword evidence="2" id="KW-0472">Membrane</keyword>
<name>A0AAN0JH60_AMPQE</name>
<sequence length="206" mass="22535">MIASVTTTLIPQSTQTNGTCYSFTDNGTYTVYAHDIENGLIILTPAVVIQYTVDWIEPSDTVFSSIESLDTKCNKLSSNNNHNSVLPNITNTNFTLWTPANTDNRSTETDQSYTSAVLSGLFALSTCTGIILLIILVAILRKKGKANTGNIDIPIKTEPNSAYEMMQQSNEIPLYSDIDANVEPIYDRIPEEEDGPTTSPSSLVSR</sequence>
<dbReference type="Proteomes" id="UP000007879">
    <property type="component" value="Unassembled WGS sequence"/>
</dbReference>
<keyword evidence="2" id="KW-0812">Transmembrane</keyword>
<dbReference type="AlphaFoldDB" id="A0AAN0JH60"/>
<reference evidence="3" key="2">
    <citation type="submission" date="2024-06" db="UniProtKB">
        <authorList>
            <consortium name="EnsemblMetazoa"/>
        </authorList>
    </citation>
    <scope>IDENTIFICATION</scope>
</reference>
<feature type="transmembrane region" description="Helical" evidence="2">
    <location>
        <begin position="116"/>
        <end position="140"/>
    </location>
</feature>
<dbReference type="GeneID" id="109584898"/>
<accession>A0AAN0JH60</accession>
<feature type="region of interest" description="Disordered" evidence="1">
    <location>
        <begin position="185"/>
        <end position="206"/>
    </location>
</feature>
<proteinExistence type="predicted"/>
<evidence type="ECO:0000256" key="2">
    <source>
        <dbReference type="SAM" id="Phobius"/>
    </source>
</evidence>
<reference evidence="4" key="1">
    <citation type="journal article" date="2010" name="Nature">
        <title>The Amphimedon queenslandica genome and the evolution of animal complexity.</title>
        <authorList>
            <person name="Srivastava M."/>
            <person name="Simakov O."/>
            <person name="Chapman J."/>
            <person name="Fahey B."/>
            <person name="Gauthier M.E."/>
            <person name="Mitros T."/>
            <person name="Richards G.S."/>
            <person name="Conaco C."/>
            <person name="Dacre M."/>
            <person name="Hellsten U."/>
            <person name="Larroux C."/>
            <person name="Putnam N.H."/>
            <person name="Stanke M."/>
            <person name="Adamska M."/>
            <person name="Darling A."/>
            <person name="Degnan S.M."/>
            <person name="Oakley T.H."/>
            <person name="Plachetzki D.C."/>
            <person name="Zhai Y."/>
            <person name="Adamski M."/>
            <person name="Calcino A."/>
            <person name="Cummins S.F."/>
            <person name="Goodstein D.M."/>
            <person name="Harris C."/>
            <person name="Jackson D.J."/>
            <person name="Leys S.P."/>
            <person name="Shu S."/>
            <person name="Woodcroft B.J."/>
            <person name="Vervoort M."/>
            <person name="Kosik K.S."/>
            <person name="Manning G."/>
            <person name="Degnan B.M."/>
            <person name="Rokhsar D.S."/>
        </authorList>
    </citation>
    <scope>NUCLEOTIDE SEQUENCE [LARGE SCALE GENOMIC DNA]</scope>
</reference>
<evidence type="ECO:0000313" key="3">
    <source>
        <dbReference type="EnsemblMetazoa" id="XP_019856365.1"/>
    </source>
</evidence>
<organism evidence="3 4">
    <name type="scientific">Amphimedon queenslandica</name>
    <name type="common">Sponge</name>
    <dbReference type="NCBI Taxonomy" id="400682"/>
    <lineage>
        <taxon>Eukaryota</taxon>
        <taxon>Metazoa</taxon>
        <taxon>Porifera</taxon>
        <taxon>Demospongiae</taxon>
        <taxon>Heteroscleromorpha</taxon>
        <taxon>Haplosclerida</taxon>
        <taxon>Niphatidae</taxon>
        <taxon>Amphimedon</taxon>
    </lineage>
</organism>